<dbReference type="SMART" id="SM00220">
    <property type="entry name" value="S_TKc"/>
    <property type="match status" value="1"/>
</dbReference>
<dbReference type="InterPro" id="IPR000719">
    <property type="entry name" value="Prot_kinase_dom"/>
</dbReference>
<keyword evidence="7" id="KW-0418">Kinase</keyword>
<evidence type="ECO:0000256" key="8">
    <source>
        <dbReference type="ARBA" id="ARBA00022840"/>
    </source>
</evidence>
<name>A0AAV8T1E5_9ROSI</name>
<evidence type="ECO:0000256" key="12">
    <source>
        <dbReference type="ARBA" id="ARBA00066296"/>
    </source>
</evidence>
<evidence type="ECO:0000256" key="5">
    <source>
        <dbReference type="ARBA" id="ARBA00022679"/>
    </source>
</evidence>
<dbReference type="CDD" id="cd14008">
    <property type="entry name" value="STKc_LKB1_CaMKK"/>
    <property type="match status" value="1"/>
</dbReference>
<dbReference type="GO" id="GO:0005737">
    <property type="term" value="C:cytoplasm"/>
    <property type="evidence" value="ECO:0007669"/>
    <property type="project" value="TreeGrafter"/>
</dbReference>
<dbReference type="PANTHER" id="PTHR24346">
    <property type="entry name" value="MAP/MICROTUBULE AFFINITY-REGULATING KINASE"/>
    <property type="match status" value="1"/>
</dbReference>
<dbReference type="FunFam" id="1.10.510.10:FF:000747">
    <property type="entry name" value="Serine/threonine-protein kinase GRIK2"/>
    <property type="match status" value="1"/>
</dbReference>
<evidence type="ECO:0000256" key="7">
    <source>
        <dbReference type="ARBA" id="ARBA00022777"/>
    </source>
</evidence>
<evidence type="ECO:0000256" key="6">
    <source>
        <dbReference type="ARBA" id="ARBA00022741"/>
    </source>
</evidence>
<comment type="catalytic activity">
    <reaction evidence="10">
        <text>L-seryl-[protein] + ATP = O-phospho-L-seryl-[protein] + ADP + H(+)</text>
        <dbReference type="Rhea" id="RHEA:17989"/>
        <dbReference type="Rhea" id="RHEA-COMP:9863"/>
        <dbReference type="Rhea" id="RHEA-COMP:11604"/>
        <dbReference type="ChEBI" id="CHEBI:15378"/>
        <dbReference type="ChEBI" id="CHEBI:29999"/>
        <dbReference type="ChEBI" id="CHEBI:30616"/>
        <dbReference type="ChEBI" id="CHEBI:83421"/>
        <dbReference type="ChEBI" id="CHEBI:456216"/>
        <dbReference type="EC" id="2.7.11.1"/>
    </reaction>
</comment>
<evidence type="ECO:0000256" key="3">
    <source>
        <dbReference type="ARBA" id="ARBA00022553"/>
    </source>
</evidence>
<dbReference type="FunFam" id="3.30.200.20:FF:000206">
    <property type="entry name" value="Serine/threonine-protein kinase Ssp1"/>
    <property type="match status" value="1"/>
</dbReference>
<reference evidence="14 15" key="1">
    <citation type="submission" date="2021-09" db="EMBL/GenBank/DDBJ databases">
        <title>Genomic insights and catalytic innovation underlie evolution of tropane alkaloids biosynthesis.</title>
        <authorList>
            <person name="Wang Y.-J."/>
            <person name="Tian T."/>
            <person name="Huang J.-P."/>
            <person name="Huang S.-X."/>
        </authorList>
    </citation>
    <scope>NUCLEOTIDE SEQUENCE [LARGE SCALE GENOMIC DNA]</scope>
    <source>
        <strain evidence="14">KIB-2018</strain>
        <tissue evidence="14">Leaf</tissue>
    </source>
</reference>
<dbReference type="GO" id="GO:0005524">
    <property type="term" value="F:ATP binding"/>
    <property type="evidence" value="ECO:0007669"/>
    <property type="project" value="UniProtKB-KW"/>
</dbReference>
<dbReference type="Gene3D" id="1.10.510.10">
    <property type="entry name" value="Transferase(Phosphotransferase) domain 1"/>
    <property type="match status" value="1"/>
</dbReference>
<keyword evidence="5" id="KW-0808">Transferase</keyword>
<feature type="domain" description="Protein kinase" evidence="13">
    <location>
        <begin position="105"/>
        <end position="366"/>
    </location>
</feature>
<organism evidence="14 15">
    <name type="scientific">Erythroxylum novogranatense</name>
    <dbReference type="NCBI Taxonomy" id="1862640"/>
    <lineage>
        <taxon>Eukaryota</taxon>
        <taxon>Viridiplantae</taxon>
        <taxon>Streptophyta</taxon>
        <taxon>Embryophyta</taxon>
        <taxon>Tracheophyta</taxon>
        <taxon>Spermatophyta</taxon>
        <taxon>Magnoliopsida</taxon>
        <taxon>eudicotyledons</taxon>
        <taxon>Gunneridae</taxon>
        <taxon>Pentapetalae</taxon>
        <taxon>rosids</taxon>
        <taxon>fabids</taxon>
        <taxon>Malpighiales</taxon>
        <taxon>Erythroxylaceae</taxon>
        <taxon>Erythroxylum</taxon>
    </lineage>
</organism>
<evidence type="ECO:0000313" key="14">
    <source>
        <dbReference type="EMBL" id="KAJ8760085.1"/>
    </source>
</evidence>
<dbReference type="GO" id="GO:0035556">
    <property type="term" value="P:intracellular signal transduction"/>
    <property type="evidence" value="ECO:0007669"/>
    <property type="project" value="TreeGrafter"/>
</dbReference>
<protein>
    <recommendedName>
        <fullName evidence="1">non-specific serine/threonine protein kinase</fullName>
        <ecNumber evidence="1">2.7.11.1</ecNumber>
    </recommendedName>
</protein>
<comment type="caution">
    <text evidence="14">The sequence shown here is derived from an EMBL/GenBank/DDBJ whole genome shotgun (WGS) entry which is preliminary data.</text>
</comment>
<comment type="subunit">
    <text evidence="12">Associates with the SNF1-related protein kinase (SnRK) complex. Interacts with AL1, a geminivirus (TGMV) protein essential for viral replication.</text>
</comment>
<evidence type="ECO:0000256" key="4">
    <source>
        <dbReference type="ARBA" id="ARBA00022581"/>
    </source>
</evidence>
<keyword evidence="3" id="KW-0597">Phosphoprotein</keyword>
<sequence length="382" mass="42886">MFPENSDCCNSQNPKKLLLPITSANMFSQSCIDINYEEEAEEEDSENLFYRKLSYRTWSAEEQHGEKRIPYTPEKTLNCKKIPVEETSSARISRHSSGRKMINEYVKERKISRGSYGKVALYRSISSGTPYAIKAVCKSRLSKLRISSTESAMTNVLREVSILKTLEHENVVNLIEVIDDQRSDYLYMVLEYVGGSPISSIFETKPRIDDTTARRYFRDVVAGLVYLHSHNIVHGDIKPENLLLTTSGRVKIGDFSVSHTFENGKDELWQCPGTPAFTAPECCSGTAYSGKAADTWAAGVTLYFMLVGSCPFLGDSLPETYDKIVHSPLELPEDLDPELKDLVQSLLCKDPLQRISLNSVAEHPWMVKDDGPVPVRNLCSCG</sequence>
<evidence type="ECO:0000256" key="2">
    <source>
        <dbReference type="ARBA" id="ARBA00022527"/>
    </source>
</evidence>
<proteinExistence type="predicted"/>
<evidence type="ECO:0000256" key="9">
    <source>
        <dbReference type="ARBA" id="ARBA00047899"/>
    </source>
</evidence>
<evidence type="ECO:0000313" key="15">
    <source>
        <dbReference type="Proteomes" id="UP001159364"/>
    </source>
</evidence>
<evidence type="ECO:0000256" key="11">
    <source>
        <dbReference type="ARBA" id="ARBA00054601"/>
    </source>
</evidence>
<dbReference type="PROSITE" id="PS50011">
    <property type="entry name" value="PROTEIN_KINASE_DOM"/>
    <property type="match status" value="1"/>
</dbReference>
<evidence type="ECO:0000259" key="13">
    <source>
        <dbReference type="PROSITE" id="PS50011"/>
    </source>
</evidence>
<comment type="function">
    <text evidence="11">Activates SnRK1.1/KIN10 and SnRK1.2/KIN11 by phosphorylation of their activation-loop 'Thr-198' and 'Thr-176', respectively. Required for the regulation by SnRK1 kinases of the transcription of a large set of genes, the modification the activity of metabolic enzymes, and the control of various nutrient-responsive cellular developmental processes.</text>
</comment>
<dbReference type="GO" id="GO:0004674">
    <property type="term" value="F:protein serine/threonine kinase activity"/>
    <property type="evidence" value="ECO:0007669"/>
    <property type="project" value="UniProtKB-KW"/>
</dbReference>
<keyword evidence="2" id="KW-0723">Serine/threonine-protein kinase</keyword>
<dbReference type="Pfam" id="PF00069">
    <property type="entry name" value="Pkinase"/>
    <property type="match status" value="1"/>
</dbReference>
<dbReference type="PROSITE" id="PS00108">
    <property type="entry name" value="PROTEIN_KINASE_ST"/>
    <property type="match status" value="1"/>
</dbReference>
<dbReference type="SUPFAM" id="SSF56112">
    <property type="entry name" value="Protein kinase-like (PK-like)"/>
    <property type="match status" value="1"/>
</dbReference>
<dbReference type="EC" id="2.7.11.1" evidence="1"/>
<keyword evidence="8" id="KW-0067">ATP-binding</keyword>
<dbReference type="GO" id="GO:0009615">
    <property type="term" value="P:response to virus"/>
    <property type="evidence" value="ECO:0007669"/>
    <property type="project" value="UniProtKB-ARBA"/>
</dbReference>
<comment type="catalytic activity">
    <reaction evidence="9">
        <text>L-threonyl-[protein] + ATP = O-phospho-L-threonyl-[protein] + ADP + H(+)</text>
        <dbReference type="Rhea" id="RHEA:46608"/>
        <dbReference type="Rhea" id="RHEA-COMP:11060"/>
        <dbReference type="Rhea" id="RHEA-COMP:11605"/>
        <dbReference type="ChEBI" id="CHEBI:15378"/>
        <dbReference type="ChEBI" id="CHEBI:30013"/>
        <dbReference type="ChEBI" id="CHEBI:30616"/>
        <dbReference type="ChEBI" id="CHEBI:61977"/>
        <dbReference type="ChEBI" id="CHEBI:456216"/>
        <dbReference type="EC" id="2.7.11.1"/>
    </reaction>
</comment>
<dbReference type="PANTHER" id="PTHR24346:SF53">
    <property type="entry name" value="GEMINIVIRUS REP INTERACTING KINASE 1 ISOFORM 1"/>
    <property type="match status" value="1"/>
</dbReference>
<keyword evidence="6" id="KW-0547">Nucleotide-binding</keyword>
<dbReference type="InterPro" id="IPR011009">
    <property type="entry name" value="Kinase-like_dom_sf"/>
</dbReference>
<dbReference type="InterPro" id="IPR008271">
    <property type="entry name" value="Ser/Thr_kinase_AS"/>
</dbReference>
<dbReference type="EMBL" id="JAIWQS010000007">
    <property type="protein sequence ID" value="KAJ8760085.1"/>
    <property type="molecule type" value="Genomic_DNA"/>
</dbReference>
<evidence type="ECO:0000256" key="1">
    <source>
        <dbReference type="ARBA" id="ARBA00012513"/>
    </source>
</evidence>
<keyword evidence="4" id="KW-0945">Host-virus interaction</keyword>
<accession>A0AAV8T1E5</accession>
<dbReference type="AlphaFoldDB" id="A0AAV8T1E5"/>
<gene>
    <name evidence="14" type="ORF">K2173_010941</name>
</gene>
<keyword evidence="15" id="KW-1185">Reference proteome</keyword>
<evidence type="ECO:0000256" key="10">
    <source>
        <dbReference type="ARBA" id="ARBA00048679"/>
    </source>
</evidence>
<dbReference type="Proteomes" id="UP001159364">
    <property type="component" value="Linkage Group LG07"/>
</dbReference>